<dbReference type="PANTHER" id="PTHR35201:SF4">
    <property type="entry name" value="BETA-PINACENE SYNTHASE-RELATED"/>
    <property type="match status" value="1"/>
</dbReference>
<reference evidence="5 6" key="1">
    <citation type="submission" date="2024-09" db="EMBL/GenBank/DDBJ databases">
        <title>Rethinking Asexuality: The Enigmatic Case of Functional Sexual Genes in Lepraria (Stereocaulaceae).</title>
        <authorList>
            <person name="Doellman M."/>
            <person name="Sun Y."/>
            <person name="Barcenas-Pena A."/>
            <person name="Lumbsch H.T."/>
            <person name="Grewe F."/>
        </authorList>
    </citation>
    <scope>NUCLEOTIDE SEQUENCE [LARGE SCALE GENOMIC DNA]</scope>
    <source>
        <strain evidence="5 6">Mercado 3170</strain>
    </source>
</reference>
<evidence type="ECO:0000313" key="5">
    <source>
        <dbReference type="EMBL" id="KAL2048302.1"/>
    </source>
</evidence>
<sequence length="345" mass="39344">MEFIYSDIIDPSTYEAEGLSNGIPLRKHRNPIKENIGAIRAQRDWAKLVSPMKNFKGSLGADYTFIRVTVPECLPERLEILSYANEYAFLYDDGMEIIGQDPKNDKNHQLLEVFGDEALRHTSGSNDLGEKKIQAQILAEMMAIDHERAVTSMKAWAKFVQLASSRQRDIPFTSLEEYLPYRIVDAGELIWFAIVTFGMALTIPEQETDLCSQLVQPVYAAVALTNDLFSWEKERDAADRQGLSNVVNAIWVLMREHSINETDAKNMCREKIKESVAEYIRIVEATRQNLEISLDLRKYIEALQYSHSGNLVWSMHCPRYNAEASYSDVQLSMMEQGATEALEIE</sequence>
<evidence type="ECO:0000313" key="6">
    <source>
        <dbReference type="Proteomes" id="UP001590950"/>
    </source>
</evidence>
<evidence type="ECO:0000256" key="1">
    <source>
        <dbReference type="ARBA" id="ARBA00001946"/>
    </source>
</evidence>
<dbReference type="EMBL" id="JBEFKJ010000001">
    <property type="protein sequence ID" value="KAL2048302.1"/>
    <property type="molecule type" value="Genomic_DNA"/>
</dbReference>
<comment type="similarity">
    <text evidence="2 4">Belongs to the terpene synthase family.</text>
</comment>
<protein>
    <recommendedName>
        <fullName evidence="4">Terpene synthase</fullName>
        <ecNumber evidence="4">4.2.3.-</ecNumber>
    </recommendedName>
</protein>
<keyword evidence="4" id="KW-0479">Metal-binding</keyword>
<dbReference type="InterPro" id="IPR034686">
    <property type="entry name" value="Terpene_cyclase-like_2"/>
</dbReference>
<dbReference type="PANTHER" id="PTHR35201">
    <property type="entry name" value="TERPENE SYNTHASE"/>
    <property type="match status" value="1"/>
</dbReference>
<dbReference type="SUPFAM" id="SSF48576">
    <property type="entry name" value="Terpenoid synthases"/>
    <property type="match status" value="1"/>
</dbReference>
<name>A0ABR4ATX1_9LECA</name>
<dbReference type="InterPro" id="IPR008949">
    <property type="entry name" value="Isoprenoid_synthase_dom_sf"/>
</dbReference>
<dbReference type="EC" id="4.2.3.-" evidence="4"/>
<dbReference type="Pfam" id="PF19086">
    <property type="entry name" value="Terpene_syn_C_2"/>
    <property type="match status" value="1"/>
</dbReference>
<proteinExistence type="inferred from homology"/>
<keyword evidence="3 4" id="KW-0460">Magnesium</keyword>
<dbReference type="Proteomes" id="UP001590950">
    <property type="component" value="Unassembled WGS sequence"/>
</dbReference>
<evidence type="ECO:0000256" key="3">
    <source>
        <dbReference type="ARBA" id="ARBA00022842"/>
    </source>
</evidence>
<accession>A0ABR4ATX1</accession>
<dbReference type="Gene3D" id="1.10.600.10">
    <property type="entry name" value="Farnesyl Diphosphate Synthase"/>
    <property type="match status" value="1"/>
</dbReference>
<organism evidence="5 6">
    <name type="scientific">Stereocaulon virgatum</name>
    <dbReference type="NCBI Taxonomy" id="373712"/>
    <lineage>
        <taxon>Eukaryota</taxon>
        <taxon>Fungi</taxon>
        <taxon>Dikarya</taxon>
        <taxon>Ascomycota</taxon>
        <taxon>Pezizomycotina</taxon>
        <taxon>Lecanoromycetes</taxon>
        <taxon>OSLEUM clade</taxon>
        <taxon>Lecanoromycetidae</taxon>
        <taxon>Lecanorales</taxon>
        <taxon>Lecanorineae</taxon>
        <taxon>Stereocaulaceae</taxon>
        <taxon>Stereocaulon</taxon>
    </lineage>
</organism>
<gene>
    <name evidence="5" type="ORF">N7G274_000213</name>
</gene>
<comment type="cofactor">
    <cofactor evidence="1 4">
        <name>Mg(2+)</name>
        <dbReference type="ChEBI" id="CHEBI:18420"/>
    </cofactor>
</comment>
<evidence type="ECO:0000256" key="4">
    <source>
        <dbReference type="RuleBase" id="RU366034"/>
    </source>
</evidence>
<keyword evidence="4" id="KW-0456">Lyase</keyword>
<keyword evidence="6" id="KW-1185">Reference proteome</keyword>
<evidence type="ECO:0000256" key="2">
    <source>
        <dbReference type="ARBA" id="ARBA00006333"/>
    </source>
</evidence>
<comment type="caution">
    <text evidence="5">The sequence shown here is derived from an EMBL/GenBank/DDBJ whole genome shotgun (WGS) entry which is preliminary data.</text>
</comment>